<evidence type="ECO:0000256" key="3">
    <source>
        <dbReference type="ARBA" id="ARBA00012706"/>
    </source>
</evidence>
<keyword evidence="6" id="KW-0378">Hydrolase</keyword>
<gene>
    <name evidence="9" type="ORF">CMV30_12155</name>
</gene>
<evidence type="ECO:0000256" key="7">
    <source>
        <dbReference type="ARBA" id="ARBA00023295"/>
    </source>
</evidence>
<evidence type="ECO:0000256" key="2">
    <source>
        <dbReference type="ARBA" id="ARBA00004613"/>
    </source>
</evidence>
<sequence>MLPVSSRFLTALCHTRVPFVFFALLLTSFAQTFNHELNPGANWAAGMPNPVITLDSNGAPSPAMSTVSSYLHGSWHTAYGRTVTFTATLPSAAKIGLIARGVSSSGTKTVVLKEAGVELARHTFTVAETWEVLVTAGTHTFTFENVGEDWVDISTYYLRDSGGVQPPGSVTATVTAFSWLTSSVPAYAKAEAAITLSRTYTNPYDPDIVSVDALVTGPGGITYTLPAFWYEPVTWETRTLGTYANFTAPSAGSWRIRLTPEAAGAWSVAIRITDTLGQTTSAAQPLQVTAATATGFVALDATDRQGFRFDNGDPFIPLGFNLCWNDGSLGTFFSHYFGKMAANGCNWTRVWMTPFARQSIEWSADHWFGPYAGLGRYAQEPAALMDFVIDQATTSGVYLQMVLEHHGLYSTTTNPMWSENPYNTAKGGTLASPAQFFTDTGAIAQAKKKYRYIVARWSYSPHVLAWELFNEANFTNGTNADVASWHRTMSTYLKSIDPYGHLVTTSTSRAQLDLLDTHPAIDVLQEHTYADPIAQAVATLDDDLLAHYAKPVAIGEYGSGTWPNAPYAGPHPDTWGDHIRQCSWIGSLKRVPNMFWFWDDYLQRYDLFSAYQPLARFWSGEDPRHLTNSTPALAINGVTTTTLRGYALQNPTSAYAYVLDRSFGEWAASPPAVTGATLTLNGLTAGNWQIYFFNPQTGAQQTGPLLTATTGTELTISLPAFTKDLALKLRPTASRETYAQWRGRLFHPAEIVSGLAEKSSVLGGGTENNLLKYALGHQSPATPLAPAQHPELLPASATTRVFRFPTPATGVTYRVQTSTDLITWTTVQTLSEPTDLTTNVTLTVPLNAPRFFARLEVAD</sequence>
<dbReference type="GO" id="GO:0016985">
    <property type="term" value="F:mannan endo-1,4-beta-mannosidase activity"/>
    <property type="evidence" value="ECO:0007669"/>
    <property type="project" value="TreeGrafter"/>
</dbReference>
<proteinExistence type="predicted"/>
<dbReference type="InterPro" id="IPR045053">
    <property type="entry name" value="MAN-like"/>
</dbReference>
<name>A0A290Q7M2_9BACT</name>
<dbReference type="PANTHER" id="PTHR31451">
    <property type="match status" value="1"/>
</dbReference>
<evidence type="ECO:0000256" key="1">
    <source>
        <dbReference type="ARBA" id="ARBA00001678"/>
    </source>
</evidence>
<organism evidence="9 10">
    <name type="scientific">Nibricoccus aquaticus</name>
    <dbReference type="NCBI Taxonomy" id="2576891"/>
    <lineage>
        <taxon>Bacteria</taxon>
        <taxon>Pseudomonadati</taxon>
        <taxon>Verrucomicrobiota</taxon>
        <taxon>Opitutia</taxon>
        <taxon>Opitutales</taxon>
        <taxon>Opitutaceae</taxon>
        <taxon>Nibricoccus</taxon>
    </lineage>
</organism>
<evidence type="ECO:0000313" key="9">
    <source>
        <dbReference type="EMBL" id="ATC64649.1"/>
    </source>
</evidence>
<dbReference type="AlphaFoldDB" id="A0A290Q7M2"/>
<evidence type="ECO:0000259" key="8">
    <source>
        <dbReference type="Pfam" id="PF00150"/>
    </source>
</evidence>
<comment type="catalytic activity">
    <reaction evidence="1">
        <text>Random hydrolysis of (1-&gt;4)-beta-D-mannosidic linkages in mannans, galactomannans and glucomannans.</text>
        <dbReference type="EC" id="3.2.1.78"/>
    </reaction>
</comment>
<keyword evidence="7" id="KW-0326">Glycosidase</keyword>
<dbReference type="Gene3D" id="3.20.20.80">
    <property type="entry name" value="Glycosidases"/>
    <property type="match status" value="1"/>
</dbReference>
<dbReference type="Pfam" id="PF00150">
    <property type="entry name" value="Cellulase"/>
    <property type="match status" value="1"/>
</dbReference>
<dbReference type="EMBL" id="CP023344">
    <property type="protein sequence ID" value="ATC64649.1"/>
    <property type="molecule type" value="Genomic_DNA"/>
</dbReference>
<evidence type="ECO:0000256" key="6">
    <source>
        <dbReference type="ARBA" id="ARBA00022801"/>
    </source>
</evidence>
<dbReference type="EC" id="3.2.1.78" evidence="3"/>
<accession>A0A290Q7M2</accession>
<dbReference type="Gene3D" id="2.60.40.10">
    <property type="entry name" value="Immunoglobulins"/>
    <property type="match status" value="1"/>
</dbReference>
<dbReference type="GO" id="GO:0005576">
    <property type="term" value="C:extracellular region"/>
    <property type="evidence" value="ECO:0007669"/>
    <property type="project" value="UniProtKB-SubCell"/>
</dbReference>
<keyword evidence="5" id="KW-0732">Signal</keyword>
<evidence type="ECO:0000256" key="5">
    <source>
        <dbReference type="ARBA" id="ARBA00022729"/>
    </source>
</evidence>
<dbReference type="OrthoDB" id="9801493at2"/>
<keyword evidence="4" id="KW-0964">Secreted</keyword>
<dbReference type="GO" id="GO:0000272">
    <property type="term" value="P:polysaccharide catabolic process"/>
    <property type="evidence" value="ECO:0007669"/>
    <property type="project" value="InterPro"/>
</dbReference>
<keyword evidence="10" id="KW-1185">Reference proteome</keyword>
<comment type="subcellular location">
    <subcellularLocation>
        <location evidence="2">Secreted</location>
    </subcellularLocation>
</comment>
<dbReference type="InterPro" id="IPR001547">
    <property type="entry name" value="Glyco_hydro_5"/>
</dbReference>
<dbReference type="SUPFAM" id="SSF51445">
    <property type="entry name" value="(Trans)glycosidases"/>
    <property type="match status" value="1"/>
</dbReference>
<evidence type="ECO:0000313" key="10">
    <source>
        <dbReference type="Proteomes" id="UP000217265"/>
    </source>
</evidence>
<feature type="domain" description="Glycoside hydrolase family 5" evidence="8">
    <location>
        <begin position="319"/>
        <end position="561"/>
    </location>
</feature>
<dbReference type="RefSeq" id="WP_096056280.1">
    <property type="nucleotide sequence ID" value="NZ_CP023344.1"/>
</dbReference>
<protein>
    <recommendedName>
        <fullName evidence="3">mannan endo-1,4-beta-mannosidase</fullName>
        <ecNumber evidence="3">3.2.1.78</ecNumber>
    </recommendedName>
</protein>
<reference evidence="9 10" key="1">
    <citation type="submission" date="2017-09" db="EMBL/GenBank/DDBJ databases">
        <title>Complete genome sequence of Verrucomicrobial strain HZ-65, isolated from freshwater.</title>
        <authorList>
            <person name="Choi A."/>
        </authorList>
    </citation>
    <scope>NUCLEOTIDE SEQUENCE [LARGE SCALE GENOMIC DNA]</scope>
    <source>
        <strain evidence="9 10">HZ-65</strain>
    </source>
</reference>
<dbReference type="Proteomes" id="UP000217265">
    <property type="component" value="Chromosome"/>
</dbReference>
<dbReference type="InterPro" id="IPR013783">
    <property type="entry name" value="Ig-like_fold"/>
</dbReference>
<dbReference type="KEGG" id="vbh:CMV30_12155"/>
<evidence type="ECO:0000256" key="4">
    <source>
        <dbReference type="ARBA" id="ARBA00022525"/>
    </source>
</evidence>
<dbReference type="PANTHER" id="PTHR31451:SF39">
    <property type="entry name" value="MANNAN ENDO-1,4-BETA-MANNOSIDASE 1"/>
    <property type="match status" value="1"/>
</dbReference>
<dbReference type="InterPro" id="IPR017853">
    <property type="entry name" value="GH"/>
</dbReference>